<evidence type="ECO:0000313" key="2">
    <source>
        <dbReference type="Proteomes" id="UP000000582"/>
    </source>
</evidence>
<keyword evidence="2" id="KW-1185">Reference proteome</keyword>
<dbReference type="Proteomes" id="UP000000582">
    <property type="component" value="Chromosome"/>
</dbReference>
<accession>Q8NTQ4</accession>
<evidence type="ECO:0000313" key="1">
    <source>
        <dbReference type="EMBL" id="BAB97643.1"/>
    </source>
</evidence>
<protein>
    <submittedName>
        <fullName evidence="1">Uncharacterized protein</fullName>
    </submittedName>
</protein>
<reference evidence="2" key="1">
    <citation type="journal article" date="2003" name="Appl. Microbiol. Biotechnol.">
        <title>The Corynebacterium glutamicum genome: features and impacts on biotechnological processes.</title>
        <authorList>
            <person name="Ikeda M."/>
            <person name="Nakagawa S."/>
        </authorList>
    </citation>
    <scope>NUCLEOTIDE SEQUENCE [LARGE SCALE GENOMIC DNA]</scope>
    <source>
        <strain evidence="2">ATCC 13032 / DSM 20300 / BCRC 11384 / JCM 1318 / LMG 3730 / NCIMB 10025</strain>
    </source>
</reference>
<gene>
    <name evidence="1" type="ordered locus">Cgl0249</name>
</gene>
<sequence length="85" mass="9426">MGHRGQTPDRAPHPKRWLPKELTFTQCSDDTDVVGRHEYRDAGIFLTNSSTWFRHPLGSATSACPVADVHAAALSTIQWLPTTPN</sequence>
<dbReference type="AlphaFoldDB" id="Q8NTQ4"/>
<name>Q8NTQ4_CORGL</name>
<dbReference type="KEGG" id="cgl:Cgl0249"/>
<organism evidence="1 2">
    <name type="scientific">Corynebacterium glutamicum (strain ATCC 13032 / DSM 20300 / JCM 1318 / BCRC 11384 / CCUG 27702 / LMG 3730 / NBRC 12168 / NCIMB 10025 / NRRL B-2784 / 534)</name>
    <dbReference type="NCBI Taxonomy" id="196627"/>
    <lineage>
        <taxon>Bacteria</taxon>
        <taxon>Bacillati</taxon>
        <taxon>Actinomycetota</taxon>
        <taxon>Actinomycetes</taxon>
        <taxon>Mycobacteriales</taxon>
        <taxon>Corynebacteriaceae</taxon>
        <taxon>Corynebacterium</taxon>
    </lineage>
</organism>
<proteinExistence type="predicted"/>
<dbReference type="HOGENOM" id="CLU_2507061_0_0_11"/>
<dbReference type="BioCyc" id="CORYNE:G18NG-9805-MONOMER"/>
<dbReference type="EMBL" id="BA000036">
    <property type="protein sequence ID" value="BAB97643.1"/>
    <property type="molecule type" value="Genomic_DNA"/>
</dbReference>